<accession>A0ABV1NWN4</accession>
<comment type="similarity">
    <text evidence="2 8 9">Belongs to the ATPase epsilon chain family.</text>
</comment>
<reference evidence="11 12" key="1">
    <citation type="submission" date="2024-02" db="EMBL/GenBank/DDBJ databases">
        <title>Full genome sequence of Nocardioides kribbensis.</title>
        <authorList>
            <person name="Poletto B.L."/>
            <person name="Silva G."/>
            <person name="Galante D."/>
            <person name="Campos K.R."/>
            <person name="Santos M.B.N."/>
            <person name="Sacchi C.T."/>
        </authorList>
    </citation>
    <scope>NUCLEOTIDE SEQUENCE [LARGE SCALE GENOMIC DNA]</scope>
    <source>
        <strain evidence="11 12">O4R</strain>
    </source>
</reference>
<keyword evidence="7 8" id="KW-0066">ATP synthesis</keyword>
<dbReference type="RefSeq" id="WP_056864127.1">
    <property type="nucleotide sequence ID" value="NZ_BAAAMM010000001.1"/>
</dbReference>
<evidence type="ECO:0000256" key="3">
    <source>
        <dbReference type="ARBA" id="ARBA00022448"/>
    </source>
</evidence>
<comment type="subunit">
    <text evidence="8 9">F-type ATPases have 2 components, CF(1) - the catalytic core - and CF(0) - the membrane proton channel. CF(1) has five subunits: alpha(3), beta(3), gamma(1), delta(1), epsilon(1). CF(0) has three main subunits: a, b and c.</text>
</comment>
<evidence type="ECO:0000313" key="11">
    <source>
        <dbReference type="EMBL" id="MEQ7846890.1"/>
    </source>
</evidence>
<dbReference type="NCBIfam" id="TIGR01216">
    <property type="entry name" value="ATP_synt_epsi"/>
    <property type="match status" value="1"/>
</dbReference>
<name>A0ABV1NWN4_9ACTN</name>
<dbReference type="InterPro" id="IPR001469">
    <property type="entry name" value="ATP_synth_F1_dsu/esu"/>
</dbReference>
<dbReference type="CDD" id="cd12152">
    <property type="entry name" value="F1-ATPase_delta"/>
    <property type="match status" value="1"/>
</dbReference>
<proteinExistence type="inferred from homology"/>
<dbReference type="Pfam" id="PF02823">
    <property type="entry name" value="ATP-synt_DE_N"/>
    <property type="match status" value="1"/>
</dbReference>
<evidence type="ECO:0000256" key="8">
    <source>
        <dbReference type="HAMAP-Rule" id="MF_00530"/>
    </source>
</evidence>
<dbReference type="PANTHER" id="PTHR13822:SF10">
    <property type="entry name" value="ATP SYNTHASE EPSILON CHAIN, CHLOROPLASTIC"/>
    <property type="match status" value="1"/>
</dbReference>
<sequence length="131" mass="13803">MASSDTGLQVELVAADRTVWSGEASMVIARTVEGDVGVLRGHAPLLSLLTDAVVEISAPEGVVVAAVDGGFLSVAGDRVSVLSEHAVLSEEIDVDNARTELDEARGLPTSDEAEQRIRRAEARIRAVEKAR</sequence>
<keyword evidence="3 8" id="KW-0813">Transport</keyword>
<evidence type="ECO:0000256" key="1">
    <source>
        <dbReference type="ARBA" id="ARBA00004202"/>
    </source>
</evidence>
<dbReference type="EMBL" id="JBEGDP010000004">
    <property type="protein sequence ID" value="MEQ7846890.1"/>
    <property type="molecule type" value="Genomic_DNA"/>
</dbReference>
<dbReference type="InterPro" id="IPR036771">
    <property type="entry name" value="ATPsynth_dsu/esu_N"/>
</dbReference>
<keyword evidence="12" id="KW-1185">Reference proteome</keyword>
<keyword evidence="6 8" id="KW-0139">CF(1)</keyword>
<organism evidence="11 12">
    <name type="scientific">Nocardioides kribbensis</name>
    <dbReference type="NCBI Taxonomy" id="305517"/>
    <lineage>
        <taxon>Bacteria</taxon>
        <taxon>Bacillati</taxon>
        <taxon>Actinomycetota</taxon>
        <taxon>Actinomycetes</taxon>
        <taxon>Propionibacteriales</taxon>
        <taxon>Nocardioidaceae</taxon>
        <taxon>Nocardioides</taxon>
    </lineage>
</organism>
<evidence type="ECO:0000256" key="9">
    <source>
        <dbReference type="RuleBase" id="RU003656"/>
    </source>
</evidence>
<protein>
    <recommendedName>
        <fullName evidence="8">ATP synthase epsilon chain</fullName>
    </recommendedName>
    <alternativeName>
        <fullName evidence="8">ATP synthase F1 sector epsilon subunit</fullName>
    </alternativeName>
    <alternativeName>
        <fullName evidence="8">F-ATPase epsilon subunit</fullName>
    </alternativeName>
</protein>
<dbReference type="Proteomes" id="UP001482520">
    <property type="component" value="Unassembled WGS sequence"/>
</dbReference>
<evidence type="ECO:0000256" key="2">
    <source>
        <dbReference type="ARBA" id="ARBA00005712"/>
    </source>
</evidence>
<keyword evidence="8" id="KW-0375">Hydrogen ion transport</keyword>
<dbReference type="PANTHER" id="PTHR13822">
    <property type="entry name" value="ATP SYNTHASE DELTA/EPSILON CHAIN"/>
    <property type="match status" value="1"/>
</dbReference>
<dbReference type="NCBIfam" id="NF009977">
    <property type="entry name" value="PRK13442.1"/>
    <property type="match status" value="1"/>
</dbReference>
<evidence type="ECO:0000256" key="5">
    <source>
        <dbReference type="ARBA" id="ARBA00023136"/>
    </source>
</evidence>
<keyword evidence="5 8" id="KW-0472">Membrane</keyword>
<dbReference type="Gene3D" id="2.60.15.10">
    <property type="entry name" value="F0F1 ATP synthase delta/epsilon subunit, N-terminal"/>
    <property type="match status" value="1"/>
</dbReference>
<evidence type="ECO:0000256" key="4">
    <source>
        <dbReference type="ARBA" id="ARBA00023065"/>
    </source>
</evidence>
<comment type="subcellular location">
    <subcellularLocation>
        <location evidence="1 8">Cell membrane</location>
        <topology evidence="1 8">Peripheral membrane protein</topology>
    </subcellularLocation>
</comment>
<feature type="domain" description="ATP synthase F1 complex delta/epsilon subunit N-terminal" evidence="10">
    <location>
        <begin position="8"/>
        <end position="86"/>
    </location>
</feature>
<evidence type="ECO:0000313" key="12">
    <source>
        <dbReference type="Proteomes" id="UP001482520"/>
    </source>
</evidence>
<keyword evidence="4 8" id="KW-0406">Ion transport</keyword>
<keyword evidence="8" id="KW-1003">Cell membrane</keyword>
<evidence type="ECO:0000256" key="7">
    <source>
        <dbReference type="ARBA" id="ARBA00023310"/>
    </source>
</evidence>
<dbReference type="InterPro" id="IPR020546">
    <property type="entry name" value="ATP_synth_F1_dsu/esu_N"/>
</dbReference>
<evidence type="ECO:0000256" key="6">
    <source>
        <dbReference type="ARBA" id="ARBA00023196"/>
    </source>
</evidence>
<dbReference type="SUPFAM" id="SSF51344">
    <property type="entry name" value="Epsilon subunit of F1F0-ATP synthase N-terminal domain"/>
    <property type="match status" value="1"/>
</dbReference>
<evidence type="ECO:0000259" key="10">
    <source>
        <dbReference type="Pfam" id="PF02823"/>
    </source>
</evidence>
<gene>
    <name evidence="8" type="primary">atpC</name>
    <name evidence="11" type="ORF">V6R90_06330</name>
</gene>
<comment type="caution">
    <text evidence="11">The sequence shown here is derived from an EMBL/GenBank/DDBJ whole genome shotgun (WGS) entry which is preliminary data.</text>
</comment>
<dbReference type="HAMAP" id="MF_00530">
    <property type="entry name" value="ATP_synth_epsil_bac"/>
    <property type="match status" value="1"/>
</dbReference>
<comment type="function">
    <text evidence="8">Produces ATP from ADP in the presence of a proton gradient across the membrane.</text>
</comment>